<sequence length="208" mass="23766">MSLGVDFTEDDIASTNNHFSEVFITLALKLIALKLLLYKCLIHMMMSHVKEGKEIARQKKRLQMLQLLRAGDLDAVFFFNDKCGRYAKYSTFPPYFDTPFDSIMLIGLACSIRSDTQKRVINYDNLQSLFRINLALDYQPRRGLTASSVDFHWARNSVRESNQSAVDATHLGLHAESRDAFSDRPYAGKLDHRARKRMACNQCAFSNA</sequence>
<protein>
    <submittedName>
        <fullName evidence="1">Uncharacterized protein</fullName>
    </submittedName>
</protein>
<reference evidence="1 2" key="1">
    <citation type="submission" date="2016-03" db="EMBL/GenBank/DDBJ databases">
        <title>Trachymyrmex septentrionalis WGS genome.</title>
        <authorList>
            <person name="Nygaard S."/>
            <person name="Hu H."/>
            <person name="Boomsma J."/>
            <person name="Zhang G."/>
        </authorList>
    </citation>
    <scope>NUCLEOTIDE SEQUENCE [LARGE SCALE GENOMIC DNA]</scope>
    <source>
        <strain evidence="1">Tsep2-gDNA-1</strain>
        <tissue evidence="1">Whole body</tissue>
    </source>
</reference>
<dbReference type="EMBL" id="KQ981744">
    <property type="protein sequence ID" value="KYN36379.1"/>
    <property type="molecule type" value="Genomic_DNA"/>
</dbReference>
<accession>A0A195F8K0</accession>
<keyword evidence="2" id="KW-1185">Reference proteome</keyword>
<name>A0A195F8K0_9HYME</name>
<evidence type="ECO:0000313" key="2">
    <source>
        <dbReference type="Proteomes" id="UP000078541"/>
    </source>
</evidence>
<organism evidence="1 2">
    <name type="scientific">Trachymyrmex septentrionalis</name>
    <dbReference type="NCBI Taxonomy" id="34720"/>
    <lineage>
        <taxon>Eukaryota</taxon>
        <taxon>Metazoa</taxon>
        <taxon>Ecdysozoa</taxon>
        <taxon>Arthropoda</taxon>
        <taxon>Hexapoda</taxon>
        <taxon>Insecta</taxon>
        <taxon>Pterygota</taxon>
        <taxon>Neoptera</taxon>
        <taxon>Endopterygota</taxon>
        <taxon>Hymenoptera</taxon>
        <taxon>Apocrita</taxon>
        <taxon>Aculeata</taxon>
        <taxon>Formicoidea</taxon>
        <taxon>Formicidae</taxon>
        <taxon>Myrmicinae</taxon>
        <taxon>Trachymyrmex</taxon>
    </lineage>
</organism>
<dbReference type="Proteomes" id="UP000078541">
    <property type="component" value="Unassembled WGS sequence"/>
</dbReference>
<gene>
    <name evidence="1" type="ORF">ALC56_09339</name>
</gene>
<dbReference type="AlphaFoldDB" id="A0A195F8K0"/>
<evidence type="ECO:0000313" key="1">
    <source>
        <dbReference type="EMBL" id="KYN36379.1"/>
    </source>
</evidence>
<proteinExistence type="predicted"/>